<organism evidence="1">
    <name type="scientific">Myoviridae sp. ctSGm32</name>
    <dbReference type="NCBI Taxonomy" id="2826653"/>
    <lineage>
        <taxon>Viruses</taxon>
        <taxon>Duplodnaviria</taxon>
        <taxon>Heunggongvirae</taxon>
        <taxon>Uroviricota</taxon>
        <taxon>Caudoviricetes</taxon>
    </lineage>
</organism>
<evidence type="ECO:0000313" key="1">
    <source>
        <dbReference type="EMBL" id="DAD96006.1"/>
    </source>
</evidence>
<sequence length="31" mass="3665">MLFPGLSDLKYPLPTLYLYHFPCIGNTQKFF</sequence>
<accession>A0A8S5NMQ1</accession>
<proteinExistence type="predicted"/>
<reference evidence="1" key="1">
    <citation type="journal article" date="2021" name="Proc. Natl. Acad. Sci. U.S.A.">
        <title>A Catalog of Tens of Thousands of Viruses from Human Metagenomes Reveals Hidden Associations with Chronic Diseases.</title>
        <authorList>
            <person name="Tisza M.J."/>
            <person name="Buck C.B."/>
        </authorList>
    </citation>
    <scope>NUCLEOTIDE SEQUENCE</scope>
    <source>
        <strain evidence="1">CtSGm32</strain>
    </source>
</reference>
<dbReference type="EMBL" id="BK015207">
    <property type="protein sequence ID" value="DAD96006.1"/>
    <property type="molecule type" value="Genomic_DNA"/>
</dbReference>
<protein>
    <submittedName>
        <fullName evidence="1">Uncharacterized protein</fullName>
    </submittedName>
</protein>
<name>A0A8S5NMQ1_9CAUD</name>